<feature type="signal peptide" evidence="1">
    <location>
        <begin position="1"/>
        <end position="23"/>
    </location>
</feature>
<evidence type="ECO:0000313" key="2">
    <source>
        <dbReference type="EMBL" id="VUX56032.1"/>
    </source>
</evidence>
<protein>
    <recommendedName>
        <fullName evidence="3">Tail specific protease domain-containing protein</fullName>
    </recommendedName>
</protein>
<evidence type="ECO:0000256" key="1">
    <source>
        <dbReference type="SAM" id="SignalP"/>
    </source>
</evidence>
<evidence type="ECO:0008006" key="3">
    <source>
        <dbReference type="Google" id="ProtNLM"/>
    </source>
</evidence>
<name>A0A7D9D339_9GAMM</name>
<dbReference type="AlphaFoldDB" id="A0A7D9D339"/>
<keyword evidence="1" id="KW-0732">Signal</keyword>
<sequence length="576" mass="66358">MRKSIRTLARSIFVAVMLVNAAAADPGTAEDRAALFDYILTATLERTAFSPYKITNIGPTQYRSIEELVRGESLKLRDEFIAADTDEKLFYALQKLSSVRWDSHLHVYPIEGGLELDAFNPDSGGKIETWTEHAPIKFKPDYGDIDHQYLFVSDFSKNIGKLTDNGTPAIGDSLTAVNGQPVEDYLDRLRRYHGKSSTNSLWWDMAYSLPLKEWFIDPSLYDGNTITLELRRQNGEQYELELPYVRYETIEWSGHDDHYTDVARAEYVRLVDGFAEQDEVFNAWKYPGYERIFSTASFDLYTHEDRETFLLKWNYFTRDVREHIQQFIDYAEDNNKLHYATIWDGMRTRGGNYGVWMLQRMQPHPFKTTFGNLRISDTTEALASGLRETALKRIDEQGRHAEVSNVREIMHPDNGQFLIEWLDSDLTTAIENNQPYSNNVPFKNYYLPKYSDGMVYPADVHLTGPLILFVGPAGCSQVDQFVSMVVDNKLGYSVGMPAGGCSNTWEWVEELKFPISGEPVARYMWSVGHTIRPNGEVMEGNSSPVDDYIPLTAENYLDYYKQLFEFAYRHIEEQQE</sequence>
<feature type="chain" id="PRO_5028124317" description="Tail specific protease domain-containing protein" evidence="1">
    <location>
        <begin position="24"/>
        <end position="576"/>
    </location>
</feature>
<organism evidence="2">
    <name type="scientific">uncultured Woeseiaceae bacterium</name>
    <dbReference type="NCBI Taxonomy" id="1983305"/>
    <lineage>
        <taxon>Bacteria</taxon>
        <taxon>Pseudomonadati</taxon>
        <taxon>Pseudomonadota</taxon>
        <taxon>Gammaproteobacteria</taxon>
        <taxon>Woeseiales</taxon>
        <taxon>Woeseiaceae</taxon>
        <taxon>environmental samples</taxon>
    </lineage>
</organism>
<proteinExistence type="predicted"/>
<dbReference type="Gene3D" id="3.90.226.10">
    <property type="entry name" value="2-enoyl-CoA Hydratase, Chain A, domain 1"/>
    <property type="match status" value="1"/>
</dbReference>
<gene>
    <name evidence="2" type="ORF">JTBM06_V1_240002</name>
</gene>
<dbReference type="EMBL" id="LR633967">
    <property type="protein sequence ID" value="VUX56032.1"/>
    <property type="molecule type" value="Genomic_DNA"/>
</dbReference>
<reference evidence="2" key="1">
    <citation type="submission" date="2019-07" db="EMBL/GenBank/DDBJ databases">
        <authorList>
            <person name="Weber M."/>
            <person name="Kostadinov I."/>
            <person name="Kostadinov D I."/>
        </authorList>
    </citation>
    <scope>NUCLEOTIDE SEQUENCE</scope>
    <source>
        <strain evidence="2">Gfbio:sag-sample-m06:053724c1-46a9-4a36-b237-ea2bf867836b</strain>
    </source>
</reference>
<accession>A0A7D9D339</accession>